<dbReference type="SMART" id="SM00046">
    <property type="entry name" value="DAGKc"/>
    <property type="match status" value="1"/>
</dbReference>
<evidence type="ECO:0000259" key="1">
    <source>
        <dbReference type="PROSITE" id="PS50146"/>
    </source>
</evidence>
<keyword evidence="3" id="KW-1185">Reference proteome</keyword>
<dbReference type="Gene3D" id="3.40.50.10330">
    <property type="entry name" value="Probable inorganic polyphosphate/atp-NAD kinase, domain 1"/>
    <property type="match status" value="1"/>
</dbReference>
<feature type="domain" description="DAGKc" evidence="1">
    <location>
        <begin position="51"/>
        <end position="133"/>
    </location>
</feature>
<reference evidence="2 3" key="1">
    <citation type="submission" date="2024-03" db="EMBL/GenBank/DDBJ databases">
        <authorList>
            <person name="Jo J.-H."/>
        </authorList>
    </citation>
    <scope>NUCLEOTIDE SEQUENCE [LARGE SCALE GENOMIC DNA]</scope>
    <source>
        <strain evidence="2 3">PS1R-30</strain>
    </source>
</reference>
<keyword evidence="2" id="KW-0418">Kinase</keyword>
<dbReference type="RefSeq" id="WP_339587081.1">
    <property type="nucleotide sequence ID" value="NZ_JBBHJZ010000002.1"/>
</dbReference>
<dbReference type="EMBL" id="JBBHJZ010000002">
    <property type="protein sequence ID" value="MEJ5977132.1"/>
    <property type="molecule type" value="Genomic_DNA"/>
</dbReference>
<dbReference type="GO" id="GO:0016301">
    <property type="term" value="F:kinase activity"/>
    <property type="evidence" value="ECO:0007669"/>
    <property type="project" value="UniProtKB-KW"/>
</dbReference>
<dbReference type="InterPro" id="IPR016064">
    <property type="entry name" value="NAD/diacylglycerol_kinase_sf"/>
</dbReference>
<sequence length="284" mass="29700">MFEGKKIWLAVNAASGSNNDAALTELEQAFADAACLVARRIGFHEEGAPTIDELRREGVDILVIFTGDGTVNSIVTALYGWEGAVLVLPGGTMNILAGRLHGDATPVEIIAKVGAGKARRIRPTLVRSRLGDGLSGVLVGPGTAWAEVREAMRDTDLLGTIKGAAEAIGESTGGAKVFCRNPDCGRAEGYSAIQVVPTAAGLAVEGYYAETIGDYAKQGIALLRRNFREGPHDDLGCHHAVRLACPEGEEMGLLIDGEQNAAAAEETFDLALCEVDLLATVDGA</sequence>
<organism evidence="2 3">
    <name type="scientific">Novosphingobium anseongense</name>
    <dbReference type="NCBI Taxonomy" id="3133436"/>
    <lineage>
        <taxon>Bacteria</taxon>
        <taxon>Pseudomonadati</taxon>
        <taxon>Pseudomonadota</taxon>
        <taxon>Alphaproteobacteria</taxon>
        <taxon>Sphingomonadales</taxon>
        <taxon>Sphingomonadaceae</taxon>
        <taxon>Novosphingobium</taxon>
    </lineage>
</organism>
<evidence type="ECO:0000313" key="3">
    <source>
        <dbReference type="Proteomes" id="UP001361239"/>
    </source>
</evidence>
<protein>
    <submittedName>
        <fullName evidence="2">Diacylglycerol kinase family protein</fullName>
    </submittedName>
</protein>
<comment type="caution">
    <text evidence="2">The sequence shown here is derived from an EMBL/GenBank/DDBJ whole genome shotgun (WGS) entry which is preliminary data.</text>
</comment>
<name>A0ABU8RVN5_9SPHN</name>
<dbReference type="PROSITE" id="PS50146">
    <property type="entry name" value="DAGK"/>
    <property type="match status" value="1"/>
</dbReference>
<dbReference type="Pfam" id="PF00781">
    <property type="entry name" value="DAGK_cat"/>
    <property type="match status" value="1"/>
</dbReference>
<accession>A0ABU8RVN5</accession>
<evidence type="ECO:0000313" key="2">
    <source>
        <dbReference type="EMBL" id="MEJ5977132.1"/>
    </source>
</evidence>
<keyword evidence="2" id="KW-0808">Transferase</keyword>
<proteinExistence type="predicted"/>
<dbReference type="InterPro" id="IPR017438">
    <property type="entry name" value="ATP-NAD_kinase_N"/>
</dbReference>
<dbReference type="InterPro" id="IPR001206">
    <property type="entry name" value="Diacylglycerol_kinase_cat_dom"/>
</dbReference>
<dbReference type="SUPFAM" id="SSF111331">
    <property type="entry name" value="NAD kinase/diacylglycerol kinase-like"/>
    <property type="match status" value="1"/>
</dbReference>
<dbReference type="Proteomes" id="UP001361239">
    <property type="component" value="Unassembled WGS sequence"/>
</dbReference>
<gene>
    <name evidence="2" type="ORF">WG901_10835</name>
</gene>